<dbReference type="AlphaFoldDB" id="A0A2T2NGU0"/>
<organism evidence="2 3">
    <name type="scientific">Corynespora cassiicola Philippines</name>
    <dbReference type="NCBI Taxonomy" id="1448308"/>
    <lineage>
        <taxon>Eukaryota</taxon>
        <taxon>Fungi</taxon>
        <taxon>Dikarya</taxon>
        <taxon>Ascomycota</taxon>
        <taxon>Pezizomycotina</taxon>
        <taxon>Dothideomycetes</taxon>
        <taxon>Pleosporomycetidae</taxon>
        <taxon>Pleosporales</taxon>
        <taxon>Corynesporascaceae</taxon>
        <taxon>Corynespora</taxon>
    </lineage>
</organism>
<evidence type="ECO:0000313" key="2">
    <source>
        <dbReference type="EMBL" id="PSN64652.1"/>
    </source>
</evidence>
<feature type="region of interest" description="Disordered" evidence="1">
    <location>
        <begin position="1"/>
        <end position="46"/>
    </location>
</feature>
<evidence type="ECO:0000313" key="3">
    <source>
        <dbReference type="Proteomes" id="UP000240883"/>
    </source>
</evidence>
<sequence>MKTRHFTTSDSQKNSDPRAATSKPGIGVRTILPWKTGTPSKAPVDTPNATRLKLAMKRVTDELEYDDKAKDPFKMINFEEKFNSKKVTDEQYQALVLLWLQESTKYKAEERKGSAASNLFVELLALIRGIDTFHELVEIWYMSEVREEVNKHMESLTPQAKDQYMCHFWSLLRYHMEDKTKEKDGALAEELAKFLVWYRATKLDSMMTIVNAELVFEQPKW</sequence>
<proteinExistence type="predicted"/>
<dbReference type="EMBL" id="KZ678138">
    <property type="protein sequence ID" value="PSN64652.1"/>
    <property type="molecule type" value="Genomic_DNA"/>
</dbReference>
<accession>A0A2T2NGU0</accession>
<protein>
    <submittedName>
        <fullName evidence="2">Uncharacterized protein</fullName>
    </submittedName>
</protein>
<keyword evidence="3" id="KW-1185">Reference proteome</keyword>
<reference evidence="2 3" key="1">
    <citation type="journal article" date="2018" name="Front. Microbiol.">
        <title>Genome-Wide Analysis of Corynespora cassiicola Leaf Fall Disease Putative Effectors.</title>
        <authorList>
            <person name="Lopez D."/>
            <person name="Ribeiro S."/>
            <person name="Label P."/>
            <person name="Fumanal B."/>
            <person name="Venisse J.S."/>
            <person name="Kohler A."/>
            <person name="de Oliveira R.R."/>
            <person name="Labutti K."/>
            <person name="Lipzen A."/>
            <person name="Lail K."/>
            <person name="Bauer D."/>
            <person name="Ohm R.A."/>
            <person name="Barry K.W."/>
            <person name="Spatafora J."/>
            <person name="Grigoriev I.V."/>
            <person name="Martin F.M."/>
            <person name="Pujade-Renaud V."/>
        </authorList>
    </citation>
    <scope>NUCLEOTIDE SEQUENCE [LARGE SCALE GENOMIC DNA]</scope>
    <source>
        <strain evidence="2 3">Philippines</strain>
    </source>
</reference>
<evidence type="ECO:0000256" key="1">
    <source>
        <dbReference type="SAM" id="MobiDB-lite"/>
    </source>
</evidence>
<feature type="compositionally biased region" description="Polar residues" evidence="1">
    <location>
        <begin position="1"/>
        <end position="14"/>
    </location>
</feature>
<gene>
    <name evidence="2" type="ORF">BS50DRAFT_636796</name>
</gene>
<dbReference type="Proteomes" id="UP000240883">
    <property type="component" value="Unassembled WGS sequence"/>
</dbReference>
<name>A0A2T2NGU0_CORCC</name>